<dbReference type="InterPro" id="IPR055907">
    <property type="entry name" value="DUF7484"/>
</dbReference>
<dbReference type="Proteomes" id="UP000223976">
    <property type="component" value="Segment"/>
</dbReference>
<proteinExistence type="predicted"/>
<name>A0A142II69_9CAUD</name>
<dbReference type="Pfam" id="PF24302">
    <property type="entry name" value="DUF7484"/>
    <property type="match status" value="1"/>
</dbReference>
<organism evidence="1 2">
    <name type="scientific">Enterobacteria phage SEGD1</name>
    <dbReference type="NCBI Taxonomy" id="1805456"/>
    <lineage>
        <taxon>Viruses</taxon>
        <taxon>Duplodnaviria</taxon>
        <taxon>Heunggongvirae</taxon>
        <taxon>Uroviricota</taxon>
        <taxon>Caudoviricetes</taxon>
        <taxon>Chimalliviridae</taxon>
        <taxon>Seoulvirus</taxon>
        <taxon>Seoulvirus SPN3US</taxon>
    </lineage>
</organism>
<reference evidence="1 2" key="1">
    <citation type="submission" date="2016-02" db="EMBL/GenBank/DDBJ databases">
        <title>Complete genome sequence of a polyvalent bacteriophage, SEGD1, simultaneously inhibiting both Salmonella enterica and Escherichia coli O157:H7.</title>
        <authorList>
            <person name="Fan J."/>
            <person name="Ma J."/>
        </authorList>
    </citation>
    <scope>NUCLEOTIDE SEQUENCE [LARGE SCALE GENOMIC DNA]</scope>
</reference>
<evidence type="ECO:0000313" key="2">
    <source>
        <dbReference type="Proteomes" id="UP000223976"/>
    </source>
</evidence>
<sequence>MNVIDYCLRKIRQHIPAPILQAAFVPENLKLLGIASSVDNEIQQRVIREILVPEISRMGQYQEVDLQGIPWDNDTQDYFSRVYYLDDIKTGGRPILDAHISVTPVAGQAYTMPPAGSYLDGATSGVLASTQQVVDSQSAMPRIASPEVEVLGPNTIRIKDPGMFVYSTKLVVKYELSQEMNEIKPAFYPVVGELAVMAVKQYIYNTMIFDMDSGKLENGMEFGAFRNVIEGYSDAGQMFEDTLPKMQRCLVHNDNIGNRWNYMNGGRFKS</sequence>
<dbReference type="EMBL" id="KU726251">
    <property type="protein sequence ID" value="AMR59657.1"/>
    <property type="molecule type" value="Genomic_DNA"/>
</dbReference>
<accession>A0A142II69</accession>
<protein>
    <submittedName>
        <fullName evidence="1">Uncharacterized protein</fullName>
    </submittedName>
</protein>
<gene>
    <name evidence="1" type="ORF">SEGD1_006</name>
</gene>
<evidence type="ECO:0000313" key="1">
    <source>
        <dbReference type="EMBL" id="AMR59657.1"/>
    </source>
</evidence>